<dbReference type="PROSITE" id="PS00061">
    <property type="entry name" value="ADH_SHORT"/>
    <property type="match status" value="1"/>
</dbReference>
<organism evidence="3 4">
    <name type="scientific">Kordiimonas lacus</name>
    <dbReference type="NCBI Taxonomy" id="637679"/>
    <lineage>
        <taxon>Bacteria</taxon>
        <taxon>Pseudomonadati</taxon>
        <taxon>Pseudomonadota</taxon>
        <taxon>Alphaproteobacteria</taxon>
        <taxon>Kordiimonadales</taxon>
        <taxon>Kordiimonadaceae</taxon>
        <taxon>Kordiimonas</taxon>
    </lineage>
</organism>
<dbReference type="InterPro" id="IPR020904">
    <property type="entry name" value="Sc_DH/Rdtase_CS"/>
</dbReference>
<protein>
    <submittedName>
        <fullName evidence="3">Short-chain dehydrogenase</fullName>
    </submittedName>
</protein>
<accession>A0A1G7CGY1</accession>
<dbReference type="SUPFAM" id="SSF51735">
    <property type="entry name" value="NAD(P)-binding Rossmann-fold domains"/>
    <property type="match status" value="1"/>
</dbReference>
<dbReference type="PANTHER" id="PTHR43669:SF3">
    <property type="entry name" value="ALCOHOL DEHYDROGENASE, PUTATIVE (AFU_ORTHOLOGUE AFUA_3G03445)-RELATED"/>
    <property type="match status" value="1"/>
</dbReference>
<dbReference type="GO" id="GO:0016491">
    <property type="term" value="F:oxidoreductase activity"/>
    <property type="evidence" value="ECO:0007669"/>
    <property type="project" value="UniProtKB-KW"/>
</dbReference>
<dbReference type="Proteomes" id="UP000183685">
    <property type="component" value="Unassembled WGS sequence"/>
</dbReference>
<dbReference type="CDD" id="cd05233">
    <property type="entry name" value="SDR_c"/>
    <property type="match status" value="1"/>
</dbReference>
<dbReference type="EMBL" id="FNAK01000006">
    <property type="protein sequence ID" value="SDE38521.1"/>
    <property type="molecule type" value="Genomic_DNA"/>
</dbReference>
<dbReference type="InterPro" id="IPR036291">
    <property type="entry name" value="NAD(P)-bd_dom_sf"/>
</dbReference>
<dbReference type="RefSeq" id="WP_068306802.1">
    <property type="nucleotide sequence ID" value="NZ_FNAK01000006.1"/>
</dbReference>
<dbReference type="STRING" id="637679.GCA_001550055_03126"/>
<evidence type="ECO:0000256" key="2">
    <source>
        <dbReference type="ARBA" id="ARBA00023002"/>
    </source>
</evidence>
<comment type="similarity">
    <text evidence="1">Belongs to the short-chain dehydrogenases/reductases (SDR) family.</text>
</comment>
<dbReference type="InterPro" id="IPR002347">
    <property type="entry name" value="SDR_fam"/>
</dbReference>
<dbReference type="Pfam" id="PF00106">
    <property type="entry name" value="adh_short"/>
    <property type="match status" value="1"/>
</dbReference>
<dbReference type="AlphaFoldDB" id="A0A1G7CGY1"/>
<name>A0A1G7CGY1_9PROT</name>
<sequence>MDVKDKVIVVTGGASGIGEALAKLFAAEGAKAVAVADMDAAGAERVAGEIGPNAKAYRLDVTDEAAVKAMVEDVEASAGPVDLYCSNAGIIFSDAPDWTVISRSNAEWQKIWEVNVFAHILACRAVLPGMVERGSGGFLITASAAGLLSQIGDSSYSTTKHAAVGFAESLAISHGDDGIYVGCLCPQAVTSKMTAGAEKSSAAADGIMPAEELASRTLAMMREGRFMIRPHEQVEGYFKHKANDYDRWVGGMRKFRRHQLETTGRPI</sequence>
<dbReference type="PANTHER" id="PTHR43669">
    <property type="entry name" value="5-KETO-D-GLUCONATE 5-REDUCTASE"/>
    <property type="match status" value="1"/>
</dbReference>
<dbReference type="OrthoDB" id="210852at2"/>
<reference evidence="3 4" key="1">
    <citation type="submission" date="2016-10" db="EMBL/GenBank/DDBJ databases">
        <authorList>
            <person name="de Groot N.N."/>
        </authorList>
    </citation>
    <scope>NUCLEOTIDE SEQUENCE [LARGE SCALE GENOMIC DNA]</scope>
    <source>
        <strain evidence="3 4">CGMCC 1.9109</strain>
    </source>
</reference>
<dbReference type="Gene3D" id="3.40.50.720">
    <property type="entry name" value="NAD(P)-binding Rossmann-like Domain"/>
    <property type="match status" value="1"/>
</dbReference>
<evidence type="ECO:0000313" key="4">
    <source>
        <dbReference type="Proteomes" id="UP000183685"/>
    </source>
</evidence>
<keyword evidence="4" id="KW-1185">Reference proteome</keyword>
<dbReference type="PRINTS" id="PR00081">
    <property type="entry name" value="GDHRDH"/>
</dbReference>
<evidence type="ECO:0000256" key="1">
    <source>
        <dbReference type="ARBA" id="ARBA00006484"/>
    </source>
</evidence>
<proteinExistence type="inferred from homology"/>
<evidence type="ECO:0000313" key="3">
    <source>
        <dbReference type="EMBL" id="SDE38521.1"/>
    </source>
</evidence>
<gene>
    <name evidence="3" type="ORF">SAMN04488071_2795</name>
</gene>
<keyword evidence="2" id="KW-0560">Oxidoreductase</keyword>